<name>A0A7T2YRX8_9BURK</name>
<dbReference type="AlphaFoldDB" id="A0A7T2YRX8"/>
<dbReference type="InterPro" id="IPR028098">
    <property type="entry name" value="Glyco_trans_4-like_N"/>
</dbReference>
<dbReference type="InterPro" id="IPR001296">
    <property type="entry name" value="Glyco_trans_1"/>
</dbReference>
<gene>
    <name evidence="5" type="ORF">I6G47_27655</name>
</gene>
<keyword evidence="2 5" id="KW-0808">Transferase</keyword>
<dbReference type="EMBL" id="CP065748">
    <property type="protein sequence ID" value="QPS80714.1"/>
    <property type="molecule type" value="Genomic_DNA"/>
</dbReference>
<evidence type="ECO:0000259" key="4">
    <source>
        <dbReference type="Pfam" id="PF13439"/>
    </source>
</evidence>
<evidence type="ECO:0000256" key="2">
    <source>
        <dbReference type="ARBA" id="ARBA00022679"/>
    </source>
</evidence>
<accession>A0A7T2YRX8</accession>
<dbReference type="RefSeq" id="WP_016450942.1">
    <property type="nucleotide sequence ID" value="NZ_CP065748.1"/>
</dbReference>
<evidence type="ECO:0000256" key="1">
    <source>
        <dbReference type="ARBA" id="ARBA00022676"/>
    </source>
</evidence>
<dbReference type="PANTHER" id="PTHR12526:SF629">
    <property type="entry name" value="TEICHURONIC ACID BIOSYNTHESIS GLYCOSYLTRANSFERASE TUAH-RELATED"/>
    <property type="match status" value="1"/>
</dbReference>
<reference evidence="5 6" key="1">
    <citation type="submission" date="2020-12" db="EMBL/GenBank/DDBJ databases">
        <title>FDA dAtabase for Regulatory Grade micrObial Sequences (FDA-ARGOS): Supporting development and validation of Infectious Disease Dx tests.</title>
        <authorList>
            <person name="Sproer C."/>
            <person name="Gronow S."/>
            <person name="Severitt S."/>
            <person name="Schroder I."/>
            <person name="Tallon L."/>
            <person name="Sadzewicz L."/>
            <person name="Zhao X."/>
            <person name="Boylan J."/>
            <person name="Ott S."/>
            <person name="Bowen H."/>
            <person name="Vavikolanu K."/>
            <person name="Mehta A."/>
            <person name="Aluvathingal J."/>
            <person name="Nadendla S."/>
            <person name="Lowell S."/>
            <person name="Myers T."/>
            <person name="Yan Y."/>
            <person name="Sichtig H."/>
        </authorList>
    </citation>
    <scope>NUCLEOTIDE SEQUENCE [LARGE SCALE GENOMIC DNA]</scope>
    <source>
        <strain evidence="5 6">FDAARGOS_890</strain>
    </source>
</reference>
<evidence type="ECO:0000313" key="6">
    <source>
        <dbReference type="Proteomes" id="UP000595064"/>
    </source>
</evidence>
<feature type="domain" description="Glycosyl transferase family 1" evidence="3">
    <location>
        <begin position="358"/>
        <end position="518"/>
    </location>
</feature>
<sequence length="551" mass="63612">MPSSLPTIWFLSHRQHYDPRIYHIMAVYRDRGWHTVLFDPPAAQASALEWAELADIPWYPCTPLTTHEVAREGASEAVQAFLADLPSESNKGLKRIGSVRYQQTRNSVKDLIAFQVDGESQRYIYDRIAGQLWASPLGHSHAEMTAHAIAQACHFGGSTDELVSQLAGFTLEETSENYFLRREAGYERGEEFSIDKATGLVRQRLLPRKAHYRDENFLGHYFDYSDFKARVYEYVWEQDLVNLYLDKNPDKKPDVVFVSDLPVLPVGVMLKKAFGAKLIIDCHEWWSEQENIWNSSATDKIAAIDRWEKNLYVQCDSAITVSQTLAQTMSQHFGVPFHYVPTCVFDLNQLPARNPRFWQERVGLPENSSVVLFQGGLSSNRNLENLMRATAYFEEDQYLVICGDGGFRSEMEEILKRSGRPDRVRMLGWQPQLDLWQYTMHADLGIIPYTHTVRYYQLSAPNKLSEYHACELPMLVDKKMIELARVVNEDKIGRVEDLSSYEVMGLAIASMLRNKGELESYRVAYERVPERFTRTQCEKYMQPVFEMEMSQ</sequence>
<dbReference type="KEGG" id="dla:I6G47_27655"/>
<keyword evidence="6" id="KW-1185">Reference proteome</keyword>
<organism evidence="5 6">
    <name type="scientific">Delftia lacustris</name>
    <dbReference type="NCBI Taxonomy" id="558537"/>
    <lineage>
        <taxon>Bacteria</taxon>
        <taxon>Pseudomonadati</taxon>
        <taxon>Pseudomonadota</taxon>
        <taxon>Betaproteobacteria</taxon>
        <taxon>Burkholderiales</taxon>
        <taxon>Comamonadaceae</taxon>
        <taxon>Delftia</taxon>
    </lineage>
</organism>
<dbReference type="SUPFAM" id="SSF53756">
    <property type="entry name" value="UDP-Glycosyltransferase/glycogen phosphorylase"/>
    <property type="match status" value="1"/>
</dbReference>
<keyword evidence="1" id="KW-0328">Glycosyltransferase</keyword>
<dbReference type="Pfam" id="PF13439">
    <property type="entry name" value="Glyco_transf_4"/>
    <property type="match status" value="1"/>
</dbReference>
<dbReference type="Pfam" id="PF00534">
    <property type="entry name" value="Glycos_transf_1"/>
    <property type="match status" value="1"/>
</dbReference>
<evidence type="ECO:0000259" key="3">
    <source>
        <dbReference type="Pfam" id="PF00534"/>
    </source>
</evidence>
<dbReference type="Gene3D" id="3.40.50.2000">
    <property type="entry name" value="Glycogen Phosphorylase B"/>
    <property type="match status" value="2"/>
</dbReference>
<dbReference type="Proteomes" id="UP000595064">
    <property type="component" value="Chromosome"/>
</dbReference>
<dbReference type="GO" id="GO:0016757">
    <property type="term" value="F:glycosyltransferase activity"/>
    <property type="evidence" value="ECO:0007669"/>
    <property type="project" value="UniProtKB-KW"/>
</dbReference>
<proteinExistence type="predicted"/>
<feature type="domain" description="Glycosyltransferase subfamily 4-like N-terminal" evidence="4">
    <location>
        <begin position="244"/>
        <end position="344"/>
    </location>
</feature>
<protein>
    <submittedName>
        <fullName evidence="5">Glycosyltransferase</fullName>
    </submittedName>
</protein>
<dbReference type="PANTHER" id="PTHR12526">
    <property type="entry name" value="GLYCOSYLTRANSFERASE"/>
    <property type="match status" value="1"/>
</dbReference>
<evidence type="ECO:0000313" key="5">
    <source>
        <dbReference type="EMBL" id="QPS80714.1"/>
    </source>
</evidence>